<dbReference type="EnsemblPlants" id="AET2Gv20927400.1">
    <property type="protein sequence ID" value="AET2Gv20927400.1"/>
    <property type="gene ID" value="AET2Gv20927400"/>
</dbReference>
<protein>
    <recommendedName>
        <fullName evidence="4">EF-hand domain-containing protein</fullName>
    </recommendedName>
</protein>
<reference evidence="3" key="1">
    <citation type="journal article" date="2014" name="Science">
        <title>Ancient hybridizations among the ancestral genomes of bread wheat.</title>
        <authorList>
            <consortium name="International Wheat Genome Sequencing Consortium,"/>
            <person name="Marcussen T."/>
            <person name="Sandve S.R."/>
            <person name="Heier L."/>
            <person name="Spannagl M."/>
            <person name="Pfeifer M."/>
            <person name="Jakobsen K.S."/>
            <person name="Wulff B.B."/>
            <person name="Steuernagel B."/>
            <person name="Mayer K.F."/>
            <person name="Olsen O.A."/>
        </authorList>
    </citation>
    <scope>NUCLEOTIDE SEQUENCE [LARGE SCALE GENOMIC DNA]</scope>
    <source>
        <strain evidence="3">cv. AL8/78</strain>
    </source>
</reference>
<evidence type="ECO:0000313" key="3">
    <source>
        <dbReference type="Proteomes" id="UP000015105"/>
    </source>
</evidence>
<evidence type="ECO:0008006" key="4">
    <source>
        <dbReference type="Google" id="ProtNLM"/>
    </source>
</evidence>
<reference evidence="2" key="3">
    <citation type="journal article" date="2017" name="Nature">
        <title>Genome sequence of the progenitor of the wheat D genome Aegilops tauschii.</title>
        <authorList>
            <person name="Luo M.C."/>
            <person name="Gu Y.Q."/>
            <person name="Puiu D."/>
            <person name="Wang H."/>
            <person name="Twardziok S.O."/>
            <person name="Deal K.R."/>
            <person name="Huo N."/>
            <person name="Zhu T."/>
            <person name="Wang L."/>
            <person name="Wang Y."/>
            <person name="McGuire P.E."/>
            <person name="Liu S."/>
            <person name="Long H."/>
            <person name="Ramasamy R.K."/>
            <person name="Rodriguez J.C."/>
            <person name="Van S.L."/>
            <person name="Yuan L."/>
            <person name="Wang Z."/>
            <person name="Xia Z."/>
            <person name="Xiao L."/>
            <person name="Anderson O.D."/>
            <person name="Ouyang S."/>
            <person name="Liang Y."/>
            <person name="Zimin A.V."/>
            <person name="Pertea G."/>
            <person name="Qi P."/>
            <person name="Bennetzen J.L."/>
            <person name="Dai X."/>
            <person name="Dawson M.W."/>
            <person name="Muller H.G."/>
            <person name="Kugler K."/>
            <person name="Rivarola-Duarte L."/>
            <person name="Spannagl M."/>
            <person name="Mayer K.F.X."/>
            <person name="Lu F.H."/>
            <person name="Bevan M.W."/>
            <person name="Leroy P."/>
            <person name="Li P."/>
            <person name="You F.M."/>
            <person name="Sun Q."/>
            <person name="Liu Z."/>
            <person name="Lyons E."/>
            <person name="Wicker T."/>
            <person name="Salzberg S.L."/>
            <person name="Devos K.M."/>
            <person name="Dvorak J."/>
        </authorList>
    </citation>
    <scope>NUCLEOTIDE SEQUENCE [LARGE SCALE GENOMIC DNA]</scope>
    <source>
        <strain evidence="2">cv. AL8/78</strain>
    </source>
</reference>
<dbReference type="PANTHER" id="PTHR34574">
    <property type="entry name" value="CALCIUM-BINDING EF-HAND FAMILY PROTEIN-RELATED"/>
    <property type="match status" value="1"/>
</dbReference>
<proteinExistence type="predicted"/>
<dbReference type="Gramene" id="AET2Gv20927400.1">
    <property type="protein sequence ID" value="AET2Gv20927400.1"/>
    <property type="gene ID" value="AET2Gv20927400"/>
</dbReference>
<feature type="compositionally biased region" description="Pro residues" evidence="1">
    <location>
        <begin position="134"/>
        <end position="145"/>
    </location>
</feature>
<name>A0A453CQP4_AEGTS</name>
<organism evidence="2 3">
    <name type="scientific">Aegilops tauschii subsp. strangulata</name>
    <name type="common">Goatgrass</name>
    <dbReference type="NCBI Taxonomy" id="200361"/>
    <lineage>
        <taxon>Eukaryota</taxon>
        <taxon>Viridiplantae</taxon>
        <taxon>Streptophyta</taxon>
        <taxon>Embryophyta</taxon>
        <taxon>Tracheophyta</taxon>
        <taxon>Spermatophyta</taxon>
        <taxon>Magnoliopsida</taxon>
        <taxon>Liliopsida</taxon>
        <taxon>Poales</taxon>
        <taxon>Poaceae</taxon>
        <taxon>BOP clade</taxon>
        <taxon>Pooideae</taxon>
        <taxon>Triticodae</taxon>
        <taxon>Triticeae</taxon>
        <taxon>Triticinae</taxon>
        <taxon>Aegilops</taxon>
    </lineage>
</organism>
<reference evidence="2" key="4">
    <citation type="submission" date="2019-03" db="UniProtKB">
        <authorList>
            <consortium name="EnsemblPlants"/>
        </authorList>
    </citation>
    <scope>IDENTIFICATION</scope>
</reference>
<reference evidence="3" key="2">
    <citation type="journal article" date="2017" name="Nat. Plants">
        <title>The Aegilops tauschii genome reveals multiple impacts of transposons.</title>
        <authorList>
            <person name="Zhao G."/>
            <person name="Zou C."/>
            <person name="Li K."/>
            <person name="Wang K."/>
            <person name="Li T."/>
            <person name="Gao L."/>
            <person name="Zhang X."/>
            <person name="Wang H."/>
            <person name="Yang Z."/>
            <person name="Liu X."/>
            <person name="Jiang W."/>
            <person name="Mao L."/>
            <person name="Kong X."/>
            <person name="Jiao Y."/>
            <person name="Jia J."/>
        </authorList>
    </citation>
    <scope>NUCLEOTIDE SEQUENCE [LARGE SCALE GENOMIC DNA]</scope>
    <source>
        <strain evidence="3">cv. AL8/78</strain>
    </source>
</reference>
<dbReference type="PANTHER" id="PTHR34574:SF2">
    <property type="entry name" value="CALCIUM-BINDING EF-HAND FAMILY PROTEIN"/>
    <property type="match status" value="1"/>
</dbReference>
<dbReference type="Proteomes" id="UP000015105">
    <property type="component" value="Chromosome 2D"/>
</dbReference>
<dbReference type="AlphaFoldDB" id="A0A453CQP4"/>
<evidence type="ECO:0000313" key="2">
    <source>
        <dbReference type="EnsemblPlants" id="AET2Gv20927400.1"/>
    </source>
</evidence>
<feature type="region of interest" description="Disordered" evidence="1">
    <location>
        <begin position="124"/>
        <end position="145"/>
    </location>
</feature>
<accession>A0A453CQP4</accession>
<evidence type="ECO:0000256" key="1">
    <source>
        <dbReference type="SAM" id="MobiDB-lite"/>
    </source>
</evidence>
<keyword evidence="3" id="KW-1185">Reference proteome</keyword>
<reference evidence="2" key="5">
    <citation type="journal article" date="2021" name="G3 (Bethesda)">
        <title>Aegilops tauschii genome assembly Aet v5.0 features greater sequence contiguity and improved annotation.</title>
        <authorList>
            <person name="Wang L."/>
            <person name="Zhu T."/>
            <person name="Rodriguez J.C."/>
            <person name="Deal K.R."/>
            <person name="Dubcovsky J."/>
            <person name="McGuire P.E."/>
            <person name="Lux T."/>
            <person name="Spannagl M."/>
            <person name="Mayer K.F.X."/>
            <person name="Baldrich P."/>
            <person name="Meyers B.C."/>
            <person name="Huo N."/>
            <person name="Gu Y.Q."/>
            <person name="Zhou H."/>
            <person name="Devos K.M."/>
            <person name="Bennetzen J.L."/>
            <person name="Unver T."/>
            <person name="Budak H."/>
            <person name="Gulick P.J."/>
            <person name="Galiba G."/>
            <person name="Kalapos B."/>
            <person name="Nelson D.R."/>
            <person name="Li P."/>
            <person name="You F.M."/>
            <person name="Luo M.C."/>
            <person name="Dvorak J."/>
        </authorList>
    </citation>
    <scope>NUCLEOTIDE SEQUENCE [LARGE SCALE GENOMIC DNA]</scope>
    <source>
        <strain evidence="2">cv. AL8/78</strain>
    </source>
</reference>
<sequence length="145" mass="15734">FDFIYGKCENVFSSTILNDAFFSQLLDSVWGDVPKEHKDRTSKKYLRVALDKLAASVNLPPYGAVDQVDVVVNEAFKMANADDGKEVDEAEFKKLLTEILGAVMLQLDGNAIAVSTNTVLHEPMSTSSTLLSPSPSPPTVSPPSE</sequence>